<organism evidence="1 2">
    <name type="scientific">Oleiagrimonas citrea</name>
    <dbReference type="NCBI Taxonomy" id="1665687"/>
    <lineage>
        <taxon>Bacteria</taxon>
        <taxon>Pseudomonadati</taxon>
        <taxon>Pseudomonadota</taxon>
        <taxon>Gammaproteobacteria</taxon>
        <taxon>Lysobacterales</taxon>
        <taxon>Rhodanobacteraceae</taxon>
        <taxon>Oleiagrimonas</taxon>
    </lineage>
</organism>
<dbReference type="Gene3D" id="1.25.40.10">
    <property type="entry name" value="Tetratricopeptide repeat domain"/>
    <property type="match status" value="1"/>
</dbReference>
<evidence type="ECO:0000313" key="1">
    <source>
        <dbReference type="EMBL" id="NKZ37610.1"/>
    </source>
</evidence>
<dbReference type="Proteomes" id="UP000541636">
    <property type="component" value="Unassembled WGS sequence"/>
</dbReference>
<dbReference type="Pfam" id="PF08238">
    <property type="entry name" value="Sel1"/>
    <property type="match status" value="2"/>
</dbReference>
<dbReference type="InterPro" id="IPR050767">
    <property type="entry name" value="Sel1_AlgK"/>
</dbReference>
<dbReference type="InterPro" id="IPR011990">
    <property type="entry name" value="TPR-like_helical_dom_sf"/>
</dbReference>
<dbReference type="EMBL" id="JAAZQD010000001">
    <property type="protein sequence ID" value="NKZ37610.1"/>
    <property type="molecule type" value="Genomic_DNA"/>
</dbReference>
<dbReference type="RefSeq" id="WP_168608199.1">
    <property type="nucleotide sequence ID" value="NZ_JAAZQD010000001.1"/>
</dbReference>
<gene>
    <name evidence="1" type="ORF">HF690_01420</name>
</gene>
<dbReference type="PANTHER" id="PTHR11102">
    <property type="entry name" value="SEL-1-LIKE PROTEIN"/>
    <property type="match status" value="1"/>
</dbReference>
<dbReference type="SMART" id="SM00671">
    <property type="entry name" value="SEL1"/>
    <property type="match status" value="2"/>
</dbReference>
<keyword evidence="2" id="KW-1185">Reference proteome</keyword>
<sequence length="129" mass="14079">MKLLEAEANSGSEEAQLALGNLYGYGQGVPVNYAKAVFWTRKAAAQGNAEAEFNLGTMYASGLGGLQVDYVKACALMNLAVRQNKKYEEYRYNLISMEMTVDQVRAAKVLSDEMIKAGSIQALDREKGV</sequence>
<proteinExistence type="predicted"/>
<dbReference type="SUPFAM" id="SSF81901">
    <property type="entry name" value="HCP-like"/>
    <property type="match status" value="1"/>
</dbReference>
<dbReference type="InterPro" id="IPR006597">
    <property type="entry name" value="Sel1-like"/>
</dbReference>
<dbReference type="PANTHER" id="PTHR11102:SF160">
    <property type="entry name" value="ERAD-ASSOCIATED E3 UBIQUITIN-PROTEIN LIGASE COMPONENT HRD3"/>
    <property type="match status" value="1"/>
</dbReference>
<accession>A0A846ZJB2</accession>
<comment type="caution">
    <text evidence="1">The sequence shown here is derived from an EMBL/GenBank/DDBJ whole genome shotgun (WGS) entry which is preliminary data.</text>
</comment>
<protein>
    <submittedName>
        <fullName evidence="1">Sel1 repeat family protein</fullName>
    </submittedName>
</protein>
<reference evidence="1 2" key="1">
    <citation type="journal article" date="2017" name="Int. J. Syst. Evol. Microbiol.">
        <title>Oleiagrimonas citrea sp. nov., a marine bacterium isolated from tidal flat sediment and emended description of the genus Oleiagrimonas Fang et al. 2015 and Oleiagrimonas soli.</title>
        <authorList>
            <person name="Yang S.H."/>
            <person name="Seo H.S."/>
            <person name="Seong C.N."/>
            <person name="Kwon K.K."/>
        </authorList>
    </citation>
    <scope>NUCLEOTIDE SEQUENCE [LARGE SCALE GENOMIC DNA]</scope>
    <source>
        <strain evidence="1 2">MEBiC09124</strain>
    </source>
</reference>
<evidence type="ECO:0000313" key="2">
    <source>
        <dbReference type="Proteomes" id="UP000541636"/>
    </source>
</evidence>
<dbReference type="AlphaFoldDB" id="A0A846ZJB2"/>
<name>A0A846ZJB2_9GAMM</name>